<proteinExistence type="predicted"/>
<gene>
    <name evidence="1" type="ORF">ACFO60_11490</name>
</gene>
<evidence type="ECO:0000313" key="2">
    <source>
        <dbReference type="Proteomes" id="UP001596004"/>
    </source>
</evidence>
<dbReference type="Proteomes" id="UP001596004">
    <property type="component" value="Unassembled WGS sequence"/>
</dbReference>
<accession>A0ABV9CEG9</accession>
<protein>
    <submittedName>
        <fullName evidence="1">DUF899 domain-containing protein</fullName>
    </submittedName>
</protein>
<keyword evidence="2" id="KW-1185">Reference proteome</keyword>
<dbReference type="Pfam" id="PF05988">
    <property type="entry name" value="DUF899"/>
    <property type="match status" value="1"/>
</dbReference>
<name>A0ABV9CEG9_9ACTN</name>
<evidence type="ECO:0000313" key="1">
    <source>
        <dbReference type="EMBL" id="MFC4531388.1"/>
    </source>
</evidence>
<organism evidence="1 2">
    <name type="scientific">Sphaerisporangium dianthi</name>
    <dbReference type="NCBI Taxonomy" id="1436120"/>
    <lineage>
        <taxon>Bacteria</taxon>
        <taxon>Bacillati</taxon>
        <taxon>Actinomycetota</taxon>
        <taxon>Actinomycetes</taxon>
        <taxon>Streptosporangiales</taxon>
        <taxon>Streptosporangiaceae</taxon>
        <taxon>Sphaerisporangium</taxon>
    </lineage>
</organism>
<dbReference type="InterPro" id="IPR010296">
    <property type="entry name" value="DUF899_thioredox"/>
</dbReference>
<dbReference type="EMBL" id="JBHSFP010000006">
    <property type="protein sequence ID" value="MFC4531388.1"/>
    <property type="molecule type" value="Genomic_DNA"/>
</dbReference>
<reference evidence="2" key="1">
    <citation type="journal article" date="2019" name="Int. J. Syst. Evol. Microbiol.">
        <title>The Global Catalogue of Microorganisms (GCM) 10K type strain sequencing project: providing services to taxonomists for standard genome sequencing and annotation.</title>
        <authorList>
            <consortium name="The Broad Institute Genomics Platform"/>
            <consortium name="The Broad Institute Genome Sequencing Center for Infectious Disease"/>
            <person name="Wu L."/>
            <person name="Ma J."/>
        </authorList>
    </citation>
    <scope>NUCLEOTIDE SEQUENCE [LARGE SCALE GENOMIC DNA]</scope>
    <source>
        <strain evidence="2">CGMCC 4.7132</strain>
    </source>
</reference>
<comment type="caution">
    <text evidence="1">The sequence shown here is derived from an EMBL/GenBank/DDBJ whole genome shotgun (WGS) entry which is preliminary data.</text>
</comment>
<dbReference type="RefSeq" id="WP_380839979.1">
    <property type="nucleotide sequence ID" value="NZ_JBHSFP010000006.1"/>
</dbReference>
<sequence length="246" mass="28063">MESPPIVSREEWLKARKELLVREKELTRARDALNAERRALPMVEIGKPYVFQGPDGETGLADLFEGRRQLIIYHFMWVPDADQGCTSCSFLVDHIADLRHLHGCDTTLALVSRAPLASIERFRHRMGWTVPWYSSHGGDFNYDFHASNDEAVAPVEYNYMDKATLEGKGLHFFAQNGQDGHGLSVFLRDGERVFHTYSTYGRGPEVLLNTYNYLDFTPLGRQKHVSEFPHHDSYDGEPGACCSHHH</sequence>